<evidence type="ECO:0000256" key="3">
    <source>
        <dbReference type="ARBA" id="ARBA00022448"/>
    </source>
</evidence>
<dbReference type="AlphaFoldDB" id="A0A2V1GSE3"/>
<comment type="similarity">
    <text evidence="2 18">Belongs to the thioredoxin family. DsbD subfamily.</text>
</comment>
<dbReference type="SUPFAM" id="SSF52833">
    <property type="entry name" value="Thioredoxin-like"/>
    <property type="match status" value="1"/>
</dbReference>
<keyword evidence="13 18" id="KW-0472">Membrane</keyword>
<keyword evidence="9 18" id="KW-0249">Electron transport</keyword>
<protein>
    <recommendedName>
        <fullName evidence="18">Thiol:disulfide interchange protein DsbD</fullName>
        <ecNumber evidence="18">1.8.1.8</ecNumber>
    </recommendedName>
    <alternativeName>
        <fullName evidence="18">Protein-disulfide reductase</fullName>
        <shortName evidence="18">Disulfide reductase</shortName>
    </alternativeName>
</protein>
<gene>
    <name evidence="18" type="primary">dsbD</name>
    <name evidence="20" type="ORF">DC094_16350</name>
</gene>
<feature type="transmembrane region" description="Helical" evidence="18">
    <location>
        <begin position="260"/>
        <end position="280"/>
    </location>
</feature>
<dbReference type="GO" id="GO:0005886">
    <property type="term" value="C:plasma membrane"/>
    <property type="evidence" value="ECO:0007669"/>
    <property type="project" value="UniProtKB-SubCell"/>
</dbReference>
<evidence type="ECO:0000256" key="13">
    <source>
        <dbReference type="ARBA" id="ARBA00023136"/>
    </source>
</evidence>
<dbReference type="NCBIfam" id="NF001419">
    <property type="entry name" value="PRK00293.1"/>
    <property type="match status" value="1"/>
</dbReference>
<comment type="catalytic activity">
    <reaction evidence="17 18">
        <text>[protein]-dithiol + NADP(+) = [protein]-disulfide + NADPH + H(+)</text>
        <dbReference type="Rhea" id="RHEA:18753"/>
        <dbReference type="Rhea" id="RHEA-COMP:10593"/>
        <dbReference type="Rhea" id="RHEA-COMP:10594"/>
        <dbReference type="ChEBI" id="CHEBI:15378"/>
        <dbReference type="ChEBI" id="CHEBI:29950"/>
        <dbReference type="ChEBI" id="CHEBI:50058"/>
        <dbReference type="ChEBI" id="CHEBI:57783"/>
        <dbReference type="ChEBI" id="CHEBI:58349"/>
        <dbReference type="EC" id="1.8.1.8"/>
    </reaction>
</comment>
<feature type="disulfide bond" description="Redox-active" evidence="18">
    <location>
        <begin position="126"/>
        <end position="132"/>
    </location>
</feature>
<evidence type="ECO:0000256" key="16">
    <source>
        <dbReference type="ARBA" id="ARBA00047388"/>
    </source>
</evidence>
<feature type="transmembrane region" description="Helical" evidence="18">
    <location>
        <begin position="401"/>
        <end position="418"/>
    </location>
</feature>
<dbReference type="InterPro" id="IPR028250">
    <property type="entry name" value="DsbDN"/>
</dbReference>
<dbReference type="GO" id="GO:0047134">
    <property type="term" value="F:protein-disulfide reductase [NAD(P)H] activity"/>
    <property type="evidence" value="ECO:0007669"/>
    <property type="project" value="UniProtKB-UniRule"/>
</dbReference>
<keyword evidence="15 18" id="KW-0676">Redox-active center</keyword>
<dbReference type="PANTHER" id="PTHR32234:SF0">
    <property type="entry name" value="THIOL:DISULFIDE INTERCHANGE PROTEIN DSBD"/>
    <property type="match status" value="1"/>
</dbReference>
<keyword evidence="14 18" id="KW-1015">Disulfide bond</keyword>
<evidence type="ECO:0000256" key="18">
    <source>
        <dbReference type="HAMAP-Rule" id="MF_00399"/>
    </source>
</evidence>
<evidence type="ECO:0000256" key="10">
    <source>
        <dbReference type="ARBA" id="ARBA00022989"/>
    </source>
</evidence>
<keyword evidence="12 18" id="KW-0520">NAD</keyword>
<evidence type="ECO:0000313" key="20">
    <source>
        <dbReference type="EMBL" id="PVZ66276.1"/>
    </source>
</evidence>
<feature type="chain" id="PRO_5016183901" description="Thiol:disulfide interchange protein DsbD" evidence="18">
    <location>
        <begin position="21"/>
        <end position="599"/>
    </location>
</feature>
<keyword evidence="10 18" id="KW-1133">Transmembrane helix</keyword>
<accession>A0A2V1GSE3</accession>
<feature type="domain" description="Thioredoxin" evidence="19">
    <location>
        <begin position="466"/>
        <end position="597"/>
    </location>
</feature>
<evidence type="ECO:0000256" key="9">
    <source>
        <dbReference type="ARBA" id="ARBA00022982"/>
    </source>
</evidence>
<dbReference type="RefSeq" id="WP_116688197.1">
    <property type="nucleotide sequence ID" value="NZ_CAWNYD010000008.1"/>
</dbReference>
<dbReference type="SUPFAM" id="SSF74863">
    <property type="entry name" value="Thiol:disulfide interchange protein DsbD, N-terminal domain (DsbD-alpha)"/>
    <property type="match status" value="1"/>
</dbReference>
<evidence type="ECO:0000256" key="14">
    <source>
        <dbReference type="ARBA" id="ARBA00023157"/>
    </source>
</evidence>
<dbReference type="Gene3D" id="2.60.40.1250">
    <property type="entry name" value="Thiol:disulfide interchange protein DsbD, N-terminal domain"/>
    <property type="match status" value="1"/>
</dbReference>
<dbReference type="OrthoDB" id="9811036at2"/>
<keyword evidence="11 18" id="KW-0560">Oxidoreductase</keyword>
<dbReference type="PANTHER" id="PTHR32234">
    <property type="entry name" value="THIOL:DISULFIDE INTERCHANGE PROTEIN DSBD"/>
    <property type="match status" value="1"/>
</dbReference>
<dbReference type="InterPro" id="IPR036249">
    <property type="entry name" value="Thioredoxin-like_sf"/>
</dbReference>
<dbReference type="InterPro" id="IPR017937">
    <property type="entry name" value="Thioredoxin_CS"/>
</dbReference>
<dbReference type="InterPro" id="IPR013766">
    <property type="entry name" value="Thioredoxin_domain"/>
</dbReference>
<sequence precursor="true">MIVRLLLLIISLGWLPAAQANFFSDEPEILPQEQVFIPDLLRISQNQVKASFTILPGYYLYDFRFKATVSEGSQIQPGKLILPPGKPKKDDFFGEFNAYLQEVDIIIPFSGAENKPIKFTLHWQGCAEAGFCYPPASKTFELDKFVGVASEIALANTNYSLDQLSNADDLFFSSQLADSSLSSTLLIFFLIGIGLAFTPCVFPMMPILAGLIAGGNKKSFSKTLVMSLMYVQGMAVAYAVIGLVFGLAGANLQSALQHPVVLIVFSVIFVILALGMFGFYQLQMPAAIQAKLQQIGDNGSLLGAFVMGLASALIASPCVTPALTGALLYISTQGDASTGMAALYAMGIGMGIPLIVLAIGGNKLMPKSGNWMDKIKVILGFGLLGVAVWLISRLISDPTALVLWGILLVLLASQLGLEKSDTVNGRFRQGIAILILLWGGVMVTGGALGNRDPLAPLTSVPQTYSSSASNPANSISITADHANFKDIRGLDALLAEVGNGQPVMLDFYADWCVSCKVMERDVFPDPQVQQALQGYKLLRSDVTANDAIDQGLMSNFGVIAPPTLLFFDANGMELRQFRITGEKDREQFLSHLKKLNSVL</sequence>
<keyword evidence="7 18" id="KW-0732">Signal</keyword>
<name>A0A2V1GSE3_9GAMM</name>
<evidence type="ECO:0000256" key="5">
    <source>
        <dbReference type="ARBA" id="ARBA00022519"/>
    </source>
</evidence>
<feature type="signal peptide" evidence="18">
    <location>
        <begin position="1"/>
        <end position="20"/>
    </location>
</feature>
<comment type="caution">
    <text evidence="18">Lacks conserved residue(s) required for the propagation of feature annotation.</text>
</comment>
<dbReference type="GO" id="GO:0045454">
    <property type="term" value="P:cell redox homeostasis"/>
    <property type="evidence" value="ECO:0007669"/>
    <property type="project" value="TreeGrafter"/>
</dbReference>
<dbReference type="InterPro" id="IPR036929">
    <property type="entry name" value="DsbDN_sf"/>
</dbReference>
<organism evidence="20 21">
    <name type="scientific">Pelagibaculum spongiae</name>
    <dbReference type="NCBI Taxonomy" id="2080658"/>
    <lineage>
        <taxon>Bacteria</taxon>
        <taxon>Pseudomonadati</taxon>
        <taxon>Pseudomonadota</taxon>
        <taxon>Gammaproteobacteria</taxon>
        <taxon>Oceanospirillales</taxon>
        <taxon>Pelagibaculum</taxon>
    </lineage>
</organism>
<keyword evidence="21" id="KW-1185">Reference proteome</keyword>
<evidence type="ECO:0000256" key="17">
    <source>
        <dbReference type="ARBA" id="ARBA00047804"/>
    </source>
</evidence>
<dbReference type="GO" id="GO:0009055">
    <property type="term" value="F:electron transfer activity"/>
    <property type="evidence" value="ECO:0007669"/>
    <property type="project" value="UniProtKB-UniRule"/>
</dbReference>
<evidence type="ECO:0000256" key="4">
    <source>
        <dbReference type="ARBA" id="ARBA00022475"/>
    </source>
</evidence>
<dbReference type="EMBL" id="QDDL01000008">
    <property type="protein sequence ID" value="PVZ66276.1"/>
    <property type="molecule type" value="Genomic_DNA"/>
</dbReference>
<evidence type="ECO:0000259" key="19">
    <source>
        <dbReference type="PROSITE" id="PS51352"/>
    </source>
</evidence>
<dbReference type="Pfam" id="PF13899">
    <property type="entry name" value="Thioredoxin_7"/>
    <property type="match status" value="1"/>
</dbReference>
<dbReference type="PROSITE" id="PS00194">
    <property type="entry name" value="THIOREDOXIN_1"/>
    <property type="match status" value="1"/>
</dbReference>
<evidence type="ECO:0000313" key="21">
    <source>
        <dbReference type="Proteomes" id="UP000244906"/>
    </source>
</evidence>
<dbReference type="Gene3D" id="3.40.30.10">
    <property type="entry name" value="Glutaredoxin"/>
    <property type="match status" value="1"/>
</dbReference>
<comment type="catalytic activity">
    <reaction evidence="16 18">
        <text>[protein]-dithiol + NAD(+) = [protein]-disulfide + NADH + H(+)</text>
        <dbReference type="Rhea" id="RHEA:18749"/>
        <dbReference type="Rhea" id="RHEA-COMP:10593"/>
        <dbReference type="Rhea" id="RHEA-COMP:10594"/>
        <dbReference type="ChEBI" id="CHEBI:15378"/>
        <dbReference type="ChEBI" id="CHEBI:29950"/>
        <dbReference type="ChEBI" id="CHEBI:50058"/>
        <dbReference type="ChEBI" id="CHEBI:57540"/>
        <dbReference type="ChEBI" id="CHEBI:57945"/>
        <dbReference type="EC" id="1.8.1.8"/>
    </reaction>
</comment>
<dbReference type="EC" id="1.8.1.8" evidence="18"/>
<dbReference type="CDD" id="cd02953">
    <property type="entry name" value="DsbDgamma"/>
    <property type="match status" value="1"/>
</dbReference>
<comment type="subcellular location">
    <subcellularLocation>
        <location evidence="1 18">Cell inner membrane</location>
        <topology evidence="1 18">Multi-pass membrane protein</topology>
    </subcellularLocation>
</comment>
<evidence type="ECO:0000256" key="11">
    <source>
        <dbReference type="ARBA" id="ARBA00023002"/>
    </source>
</evidence>
<evidence type="ECO:0000256" key="15">
    <source>
        <dbReference type="ARBA" id="ARBA00023284"/>
    </source>
</evidence>
<dbReference type="InterPro" id="IPR035671">
    <property type="entry name" value="DsbD_gamma"/>
</dbReference>
<dbReference type="InterPro" id="IPR003834">
    <property type="entry name" value="Cyt_c_assmbl_TM_dom"/>
</dbReference>
<comment type="caution">
    <text evidence="20">The sequence shown here is derived from an EMBL/GenBank/DDBJ whole genome shotgun (WGS) entry which is preliminary data.</text>
</comment>
<dbReference type="Pfam" id="PF11412">
    <property type="entry name" value="DsbD_N"/>
    <property type="match status" value="1"/>
</dbReference>
<dbReference type="Proteomes" id="UP000244906">
    <property type="component" value="Unassembled WGS sequence"/>
</dbReference>
<dbReference type="HAMAP" id="MF_00399">
    <property type="entry name" value="DbsD"/>
    <property type="match status" value="1"/>
</dbReference>
<keyword evidence="3 18" id="KW-0813">Transport</keyword>
<dbReference type="PROSITE" id="PS51352">
    <property type="entry name" value="THIOREDOXIN_2"/>
    <property type="match status" value="1"/>
</dbReference>
<evidence type="ECO:0000256" key="7">
    <source>
        <dbReference type="ARBA" id="ARBA00022729"/>
    </source>
</evidence>
<reference evidence="20 21" key="1">
    <citation type="submission" date="2018-04" db="EMBL/GenBank/DDBJ databases">
        <title>Thalassorhabdus spongiae gen. nov., sp. nov., isolated from a marine sponge in South-West Iceland.</title>
        <authorList>
            <person name="Knobloch S."/>
            <person name="Daussin A."/>
            <person name="Johannsson R."/>
            <person name="Marteinsson V.T."/>
        </authorList>
    </citation>
    <scope>NUCLEOTIDE SEQUENCE [LARGE SCALE GENOMIC DNA]</scope>
    <source>
        <strain evidence="20 21">Hp12</strain>
    </source>
</reference>
<evidence type="ECO:0000256" key="2">
    <source>
        <dbReference type="ARBA" id="ARBA00007241"/>
    </source>
</evidence>
<feature type="transmembrane region" description="Helical" evidence="18">
    <location>
        <begin position="342"/>
        <end position="365"/>
    </location>
</feature>
<feature type="transmembrane region" description="Helical" evidence="18">
    <location>
        <begin position="377"/>
        <end position="395"/>
    </location>
</feature>
<keyword evidence="4 18" id="KW-1003">Cell membrane</keyword>
<dbReference type="GO" id="GO:0017004">
    <property type="term" value="P:cytochrome complex assembly"/>
    <property type="evidence" value="ECO:0007669"/>
    <property type="project" value="UniProtKB-UniRule"/>
</dbReference>
<proteinExistence type="inferred from homology"/>
<comment type="function">
    <text evidence="18">Required to facilitate the formation of correct disulfide bonds in some periplasmic proteins and for the assembly of the periplasmic c-type cytochromes. Acts by transferring electrons from cytoplasmic thioredoxin to the periplasm. This transfer involves a cascade of disulfide bond formation and reduction steps.</text>
</comment>
<feature type="transmembrane region" description="Helical" evidence="18">
    <location>
        <begin position="301"/>
        <end position="330"/>
    </location>
</feature>
<evidence type="ECO:0000256" key="8">
    <source>
        <dbReference type="ARBA" id="ARBA00022748"/>
    </source>
</evidence>
<evidence type="ECO:0000256" key="1">
    <source>
        <dbReference type="ARBA" id="ARBA00004429"/>
    </source>
</evidence>
<feature type="disulfide bond" description="Redox-active" evidence="18">
    <location>
        <begin position="512"/>
        <end position="515"/>
    </location>
</feature>
<evidence type="ECO:0000256" key="6">
    <source>
        <dbReference type="ARBA" id="ARBA00022692"/>
    </source>
</evidence>
<feature type="transmembrane region" description="Helical" evidence="18">
    <location>
        <begin position="224"/>
        <end position="248"/>
    </location>
</feature>
<dbReference type="Pfam" id="PF02683">
    <property type="entry name" value="DsbD_TM"/>
    <property type="match status" value="1"/>
</dbReference>
<evidence type="ECO:0000256" key="12">
    <source>
        <dbReference type="ARBA" id="ARBA00023027"/>
    </source>
</evidence>
<keyword evidence="5 18" id="KW-0997">Cell inner membrane</keyword>
<feature type="transmembrane region" description="Helical" evidence="18">
    <location>
        <begin position="185"/>
        <end position="212"/>
    </location>
</feature>
<keyword evidence="6 18" id="KW-0812">Transmembrane</keyword>
<feature type="transmembrane region" description="Helical" evidence="18">
    <location>
        <begin position="430"/>
        <end position="449"/>
    </location>
</feature>
<keyword evidence="8 18" id="KW-0201">Cytochrome c-type biogenesis</keyword>
<dbReference type="InterPro" id="IPR022910">
    <property type="entry name" value="Thiol_diS_interchange_DbsD"/>
</dbReference>